<feature type="binding site" evidence="9">
    <location>
        <position position="156"/>
    </location>
    <ligand>
        <name>substrate</name>
    </ligand>
</feature>
<feature type="domain" description="Aspartate/glutamate/uridylate kinase" evidence="10">
    <location>
        <begin position="4"/>
        <end position="233"/>
    </location>
</feature>
<comment type="caution">
    <text evidence="11">The sequence shown here is derived from an EMBL/GenBank/DDBJ whole genome shotgun (WGS) entry which is preliminary data.</text>
</comment>
<feature type="site" description="Transition state stabilizer" evidence="9">
    <location>
        <position position="8"/>
    </location>
</feature>
<dbReference type="EC" id="2.7.2.8" evidence="9"/>
<dbReference type="SUPFAM" id="SSF53633">
    <property type="entry name" value="Carbamate kinase-like"/>
    <property type="match status" value="1"/>
</dbReference>
<dbReference type="HAMAP" id="MF_00082">
    <property type="entry name" value="ArgB"/>
    <property type="match status" value="1"/>
</dbReference>
<comment type="catalytic activity">
    <reaction evidence="8 9">
        <text>N-acetyl-L-glutamate + ATP = N-acetyl-L-glutamyl 5-phosphate + ADP</text>
        <dbReference type="Rhea" id="RHEA:14629"/>
        <dbReference type="ChEBI" id="CHEBI:30616"/>
        <dbReference type="ChEBI" id="CHEBI:44337"/>
        <dbReference type="ChEBI" id="CHEBI:57936"/>
        <dbReference type="ChEBI" id="CHEBI:456216"/>
        <dbReference type="EC" id="2.7.2.8"/>
    </reaction>
</comment>
<evidence type="ECO:0000256" key="5">
    <source>
        <dbReference type="ARBA" id="ARBA00022741"/>
    </source>
</evidence>
<keyword evidence="3 9" id="KW-0028">Amino-acid biosynthesis</keyword>
<protein>
    <recommendedName>
        <fullName evidence="9">Acetylglutamate kinase</fullName>
        <ecNumber evidence="9">2.7.2.8</ecNumber>
    </recommendedName>
    <alternativeName>
        <fullName evidence="9">N-acetyl-L-glutamate 5-phosphotransferase</fullName>
    </alternativeName>
    <alternativeName>
        <fullName evidence="9">NAG kinase</fullName>
        <shortName evidence="9">NAGK</shortName>
    </alternativeName>
</protein>
<dbReference type="InterPro" id="IPR001048">
    <property type="entry name" value="Asp/Glu/Uridylate_kinase"/>
</dbReference>
<evidence type="ECO:0000256" key="7">
    <source>
        <dbReference type="ARBA" id="ARBA00022840"/>
    </source>
</evidence>
<evidence type="ECO:0000256" key="8">
    <source>
        <dbReference type="ARBA" id="ARBA00048141"/>
    </source>
</evidence>
<dbReference type="UniPathway" id="UPA00068">
    <property type="reaction ID" value="UER00107"/>
</dbReference>
<evidence type="ECO:0000256" key="6">
    <source>
        <dbReference type="ARBA" id="ARBA00022777"/>
    </source>
</evidence>
<evidence type="ECO:0000313" key="11">
    <source>
        <dbReference type="EMBL" id="KSU84829.1"/>
    </source>
</evidence>
<organism evidence="11 12">
    <name type="scientific">Fictibacillus enclensis</name>
    <dbReference type="NCBI Taxonomy" id="1017270"/>
    <lineage>
        <taxon>Bacteria</taxon>
        <taxon>Bacillati</taxon>
        <taxon>Bacillota</taxon>
        <taxon>Bacilli</taxon>
        <taxon>Bacillales</taxon>
        <taxon>Fictibacillaceae</taxon>
        <taxon>Fictibacillus</taxon>
    </lineage>
</organism>
<dbReference type="InterPro" id="IPR001057">
    <property type="entry name" value="Glu/AcGlu_kinase"/>
</dbReference>
<dbReference type="PANTHER" id="PTHR23342">
    <property type="entry name" value="N-ACETYLGLUTAMATE SYNTHASE"/>
    <property type="match status" value="1"/>
</dbReference>
<evidence type="ECO:0000256" key="2">
    <source>
        <dbReference type="ARBA" id="ARBA00022571"/>
    </source>
</evidence>
<feature type="site" description="Transition state stabilizer" evidence="9">
    <location>
        <position position="215"/>
    </location>
</feature>
<dbReference type="PRINTS" id="PR00474">
    <property type="entry name" value="GLU5KINASE"/>
</dbReference>
<keyword evidence="12" id="KW-1185">Reference proteome</keyword>
<reference evidence="11 12" key="1">
    <citation type="journal article" date="2014" name="Antonie Van Leeuwenhoek">
        <title>Fictibacillus enclensis sp. nov., isolated from marine sediment.</title>
        <authorList>
            <person name="Dastager S.G."/>
            <person name="Mawlankar R."/>
            <person name="Srinivasan K."/>
            <person name="Tang S.K."/>
            <person name="Lee J.C."/>
            <person name="Ramana V.V."/>
            <person name="Shouche Y.S."/>
        </authorList>
    </citation>
    <scope>NUCLEOTIDE SEQUENCE [LARGE SCALE GENOMIC DNA]</scope>
    <source>
        <strain evidence="11 12">NIO-1003</strain>
    </source>
</reference>
<feature type="binding site" evidence="9">
    <location>
        <begin position="41"/>
        <end position="42"/>
    </location>
    <ligand>
        <name>substrate</name>
    </ligand>
</feature>
<dbReference type="CDD" id="cd04238">
    <property type="entry name" value="AAK_NAGK-like"/>
    <property type="match status" value="1"/>
</dbReference>
<keyword evidence="9" id="KW-0963">Cytoplasm</keyword>
<feature type="binding site" evidence="9">
    <location>
        <position position="63"/>
    </location>
    <ligand>
        <name>substrate</name>
    </ligand>
</feature>
<proteinExistence type="inferred from homology"/>
<comment type="similarity">
    <text evidence="9">Belongs to the acetylglutamate kinase family. ArgB subfamily.</text>
</comment>
<dbReference type="Gene3D" id="3.40.1160.10">
    <property type="entry name" value="Acetylglutamate kinase-like"/>
    <property type="match status" value="1"/>
</dbReference>
<keyword evidence="5 9" id="KW-0547">Nucleotide-binding</keyword>
<dbReference type="PIRSF" id="PIRSF000728">
    <property type="entry name" value="NAGK"/>
    <property type="match status" value="1"/>
</dbReference>
<comment type="pathway">
    <text evidence="1 9">Amino-acid biosynthesis; L-arginine biosynthesis; N(2)-acetyl-L-ornithine from L-glutamate: step 2/4.</text>
</comment>
<evidence type="ECO:0000256" key="3">
    <source>
        <dbReference type="ARBA" id="ARBA00022605"/>
    </source>
</evidence>
<dbReference type="Proteomes" id="UP000054099">
    <property type="component" value="Unassembled WGS sequence"/>
</dbReference>
<dbReference type="AlphaFoldDB" id="A0A0V8JD05"/>
<evidence type="ECO:0000256" key="1">
    <source>
        <dbReference type="ARBA" id="ARBA00004828"/>
    </source>
</evidence>
<dbReference type="InterPro" id="IPR004662">
    <property type="entry name" value="AcgluKinase_fam"/>
</dbReference>
<dbReference type="PANTHER" id="PTHR23342:SF0">
    <property type="entry name" value="N-ACETYLGLUTAMATE SYNTHASE, MITOCHONDRIAL"/>
    <property type="match status" value="1"/>
</dbReference>
<name>A0A0V8JD05_9BACL</name>
<keyword evidence="4 9" id="KW-0808">Transferase</keyword>
<keyword evidence="2 9" id="KW-0055">Arginine biosynthesis</keyword>
<evidence type="ECO:0000256" key="4">
    <source>
        <dbReference type="ARBA" id="ARBA00022679"/>
    </source>
</evidence>
<dbReference type="Pfam" id="PF00696">
    <property type="entry name" value="AA_kinase"/>
    <property type="match status" value="1"/>
</dbReference>
<accession>A0A0V8JD05</accession>
<dbReference type="InterPro" id="IPR036393">
    <property type="entry name" value="AceGlu_kinase-like_sf"/>
</dbReference>
<sequence>MDQIVIIKCGGSVLKSLQPSFFQRLKEMEEEGKKIILVHGGGPDITKYMTALSIPVQFIDGVRRTSGQAAETAEMVLAGQLNPWFVYQLNQLGLKAIGLNGNDGALLECDYLKKEQWGHVGKVVSVNKGTLTQLMSAGFIPVIASVSRNLIGDILNLNADTVAFEIASAMEAESLIFVTDVDGILAEGKTVEKATTSSIRKLIETGIITGGMIPKVEAALNCLQSKIKEIQIVGKELNGTLIVKEEVFS</sequence>
<evidence type="ECO:0000313" key="12">
    <source>
        <dbReference type="Proteomes" id="UP000054099"/>
    </source>
</evidence>
<keyword evidence="6 9" id="KW-0418">Kinase</keyword>
<dbReference type="NCBIfam" id="TIGR00761">
    <property type="entry name" value="argB"/>
    <property type="match status" value="1"/>
</dbReference>
<evidence type="ECO:0000256" key="9">
    <source>
        <dbReference type="HAMAP-Rule" id="MF_00082"/>
    </source>
</evidence>
<comment type="function">
    <text evidence="9">Catalyzes the ATP-dependent phosphorylation of N-acetyl-L-glutamate.</text>
</comment>
<gene>
    <name evidence="9" type="primary">argB</name>
    <name evidence="11" type="ORF">AS030_04700</name>
</gene>
<dbReference type="GO" id="GO:0005524">
    <property type="term" value="F:ATP binding"/>
    <property type="evidence" value="ECO:0007669"/>
    <property type="project" value="UniProtKB-UniRule"/>
</dbReference>
<dbReference type="InterPro" id="IPR037528">
    <property type="entry name" value="ArgB"/>
</dbReference>
<dbReference type="RefSeq" id="WP_061968941.1">
    <property type="nucleotide sequence ID" value="NZ_FMAV01000001.1"/>
</dbReference>
<comment type="subcellular location">
    <subcellularLocation>
        <location evidence="9">Cytoplasm</location>
    </subcellularLocation>
</comment>
<dbReference type="GO" id="GO:0003991">
    <property type="term" value="F:acetylglutamate kinase activity"/>
    <property type="evidence" value="ECO:0007669"/>
    <property type="project" value="UniProtKB-UniRule"/>
</dbReference>
<dbReference type="GO" id="GO:0005737">
    <property type="term" value="C:cytoplasm"/>
    <property type="evidence" value="ECO:0007669"/>
    <property type="project" value="UniProtKB-SubCell"/>
</dbReference>
<keyword evidence="7 9" id="KW-0067">ATP-binding</keyword>
<evidence type="ECO:0000259" key="10">
    <source>
        <dbReference type="Pfam" id="PF00696"/>
    </source>
</evidence>
<dbReference type="GO" id="GO:0042450">
    <property type="term" value="P:L-arginine biosynthetic process via ornithine"/>
    <property type="evidence" value="ECO:0007669"/>
    <property type="project" value="UniProtKB-UniRule"/>
</dbReference>
<dbReference type="EMBL" id="LNQN01000001">
    <property type="protein sequence ID" value="KSU84829.1"/>
    <property type="molecule type" value="Genomic_DNA"/>
</dbReference>